<feature type="domain" description="DUF218" evidence="1">
    <location>
        <begin position="25"/>
        <end position="143"/>
    </location>
</feature>
<dbReference type="EMBL" id="MHNN01000018">
    <property type="protein sequence ID" value="OGZ45959.1"/>
    <property type="molecule type" value="Genomic_DNA"/>
</dbReference>
<evidence type="ECO:0000259" key="1">
    <source>
        <dbReference type="Pfam" id="PF02698"/>
    </source>
</evidence>
<dbReference type="Proteomes" id="UP000176576">
    <property type="component" value="Unassembled WGS sequence"/>
</dbReference>
<dbReference type="STRING" id="1802117.A3J54_03070"/>
<evidence type="ECO:0000313" key="2">
    <source>
        <dbReference type="EMBL" id="OGZ45959.1"/>
    </source>
</evidence>
<reference evidence="2 3" key="1">
    <citation type="journal article" date="2016" name="Nat. Commun.">
        <title>Thousands of microbial genomes shed light on interconnected biogeochemical processes in an aquifer system.</title>
        <authorList>
            <person name="Anantharaman K."/>
            <person name="Brown C.T."/>
            <person name="Hug L.A."/>
            <person name="Sharon I."/>
            <person name="Castelle C.J."/>
            <person name="Probst A.J."/>
            <person name="Thomas B.C."/>
            <person name="Singh A."/>
            <person name="Wilkins M.J."/>
            <person name="Karaoz U."/>
            <person name="Brodie E.L."/>
            <person name="Williams K.H."/>
            <person name="Hubbard S.S."/>
            <person name="Banfield J.F."/>
        </authorList>
    </citation>
    <scope>NUCLEOTIDE SEQUENCE [LARGE SCALE GENOMIC DNA]</scope>
</reference>
<dbReference type="PANTHER" id="PTHR30336">
    <property type="entry name" value="INNER MEMBRANE PROTEIN, PROBABLE PERMEASE"/>
    <property type="match status" value="1"/>
</dbReference>
<dbReference type="InterPro" id="IPR014729">
    <property type="entry name" value="Rossmann-like_a/b/a_fold"/>
</dbReference>
<name>A0A1G2G6T8_9BACT</name>
<accession>A0A1G2G6T8</accession>
<dbReference type="GO" id="GO:0005886">
    <property type="term" value="C:plasma membrane"/>
    <property type="evidence" value="ECO:0007669"/>
    <property type="project" value="TreeGrafter"/>
</dbReference>
<dbReference type="InterPro" id="IPR051599">
    <property type="entry name" value="Cell_Envelope_Assoc"/>
</dbReference>
<comment type="caution">
    <text evidence="2">The sequence shown here is derived from an EMBL/GenBank/DDBJ whole genome shotgun (WGS) entry which is preliminary data.</text>
</comment>
<dbReference type="InterPro" id="IPR003848">
    <property type="entry name" value="DUF218"/>
</dbReference>
<protein>
    <recommendedName>
        <fullName evidence="1">DUF218 domain-containing protein</fullName>
    </recommendedName>
</protein>
<organism evidence="2 3">
    <name type="scientific">Candidatus Ryanbacteria bacterium RIFCSPHIGHO2_02_FULL_45_13b</name>
    <dbReference type="NCBI Taxonomy" id="1802117"/>
    <lineage>
        <taxon>Bacteria</taxon>
        <taxon>Candidatus Ryaniibacteriota</taxon>
    </lineage>
</organism>
<dbReference type="PANTHER" id="PTHR30336:SF20">
    <property type="entry name" value="DUF218 DOMAIN-CONTAINING PROTEIN"/>
    <property type="match status" value="1"/>
</dbReference>
<dbReference type="CDD" id="cd06259">
    <property type="entry name" value="YdcF-like"/>
    <property type="match status" value="1"/>
</dbReference>
<sequence>MRSVDELAKKLWDYHHMNKPLEKADVVVAFGSYDIRVAERAAELFLTGWASLIVFSGGRGRHTPAEWDTEADEFMRRAVQMGVPQNCILIENKSTNSGENVLFTKALLETRAIYPKTVIVVHKPYMERRAYATCKKHWPEIKVIMTSPILSYEEYPTDKIPKDEVIKDMVGDLERIKIYPEKGFQISQEIPPDVWEAYEELVRRGYTKHLVRE</sequence>
<dbReference type="AlphaFoldDB" id="A0A1G2G6T8"/>
<dbReference type="Gene3D" id="3.40.50.620">
    <property type="entry name" value="HUPs"/>
    <property type="match status" value="1"/>
</dbReference>
<proteinExistence type="predicted"/>
<dbReference type="Pfam" id="PF02698">
    <property type="entry name" value="DUF218"/>
    <property type="match status" value="1"/>
</dbReference>
<evidence type="ECO:0000313" key="3">
    <source>
        <dbReference type="Proteomes" id="UP000176576"/>
    </source>
</evidence>
<gene>
    <name evidence="2" type="ORF">A3J54_03070</name>
</gene>